<reference evidence="3" key="1">
    <citation type="journal article" date="2022" name="Microbiol. Resour. Announc.">
        <title>Genome Sequence of Cupriavidus campinensis Strain G5, a Member of a Bacterial Consortium Capable of Polyethylene Degradation.</title>
        <authorList>
            <person name="Schneider B."/>
            <person name="Pfeiffer F."/>
            <person name="Dyall-Smith M."/>
            <person name="Kunte H.J."/>
        </authorList>
    </citation>
    <scope>NUCLEOTIDE SEQUENCE</scope>
    <source>
        <strain evidence="3">G5</strain>
    </source>
</reference>
<feature type="region of interest" description="Disordered" evidence="1">
    <location>
        <begin position="421"/>
        <end position="503"/>
    </location>
</feature>
<dbReference type="PIRSF" id="PIRSF028503">
    <property type="entry name" value="UCP028503"/>
    <property type="match status" value="1"/>
</dbReference>
<name>A0AAE9I7D8_9BURK</name>
<feature type="compositionally biased region" description="Basic and acidic residues" evidence="1">
    <location>
        <begin position="421"/>
        <end position="454"/>
    </location>
</feature>
<dbReference type="InterPro" id="IPR011335">
    <property type="entry name" value="Restrct_endonuc-II-like"/>
</dbReference>
<accession>A0AAE9I7D8</accession>
<evidence type="ECO:0000256" key="1">
    <source>
        <dbReference type="SAM" id="MobiDB-lite"/>
    </source>
</evidence>
<dbReference type="RefSeq" id="WP_250025209.1">
    <property type="nucleotide sequence ID" value="NZ_CP097330.1"/>
</dbReference>
<proteinExistence type="predicted"/>
<dbReference type="SUPFAM" id="SSF52980">
    <property type="entry name" value="Restriction endonuclease-like"/>
    <property type="match status" value="1"/>
</dbReference>
<dbReference type="InterPro" id="IPR019080">
    <property type="entry name" value="YqaJ_viral_recombinase"/>
</dbReference>
<dbReference type="KEGG" id="ccam:M5D45_06505"/>
<gene>
    <name evidence="3" type="ORF">M5D45_06505</name>
</gene>
<dbReference type="Proteomes" id="UP001056132">
    <property type="component" value="Chromosome 1"/>
</dbReference>
<evidence type="ECO:0000313" key="3">
    <source>
        <dbReference type="EMBL" id="URF05451.1"/>
    </source>
</evidence>
<reference evidence="3" key="2">
    <citation type="submission" date="2022-05" db="EMBL/GenBank/DDBJ databases">
        <authorList>
            <person name="Kunte H.-J."/>
        </authorList>
    </citation>
    <scope>NUCLEOTIDE SEQUENCE</scope>
    <source>
        <strain evidence="3">G5</strain>
    </source>
</reference>
<feature type="domain" description="YqaJ viral recombinase" evidence="2">
    <location>
        <begin position="12"/>
        <end position="145"/>
    </location>
</feature>
<dbReference type="AlphaFoldDB" id="A0AAE9I7D8"/>
<feature type="compositionally biased region" description="Low complexity" evidence="1">
    <location>
        <begin position="472"/>
        <end position="490"/>
    </location>
</feature>
<organism evidence="3 4">
    <name type="scientific">Cupriavidus campinensis</name>
    <dbReference type="NCBI Taxonomy" id="151783"/>
    <lineage>
        <taxon>Bacteria</taxon>
        <taxon>Pseudomonadati</taxon>
        <taxon>Pseudomonadota</taxon>
        <taxon>Betaproteobacteria</taxon>
        <taxon>Burkholderiales</taxon>
        <taxon>Burkholderiaceae</taxon>
        <taxon>Cupriavidus</taxon>
    </lineage>
</organism>
<evidence type="ECO:0000313" key="4">
    <source>
        <dbReference type="Proteomes" id="UP001056132"/>
    </source>
</evidence>
<dbReference type="InterPro" id="IPR016889">
    <property type="entry name" value="UCP028503"/>
</dbReference>
<dbReference type="Pfam" id="PF09588">
    <property type="entry name" value="YqaJ"/>
    <property type="match status" value="1"/>
</dbReference>
<sequence length="540" mass="59477">MQIHNLNQGTPEWQHFRLSYHGASEAAAMLGLSPYVKRTELLHVKHTGTPKEFSDFVQERILDRGHEVEALARPLVEDDLGEDLYPVTCSDGALSASCDGLTMAGDVAFEHKQWNEELALAVENGNVPDSHMPQCQQIMLVTGAERVRFVVSDGTRDRFVWTDVTPDEEWFDRIRAGWEQFEKDLADYLPQALEVKPVGRTPETLPALLVEVTGHVTASNLTEFRNHAVAVFRAINRNLSTDQDFADAEKTVKWCGEVESRLEAAKQHALSQTASIDALFRTIDDISAEARRVRLDLDKLVSQRKTEIKESIIRGGRDAYEKHVQALKAETGGAWVPLGMPDFAGAAKGKRSVASIQDAVDTVLANAKIDADASAKRIRANVAFLEEAIAGYEFLFADRAGLSTKHLDDLRLVVTSRIDKHKADEQRRQDAERERIRKEEQLKLEREAAEKAAADKAAAQAPAPAPAPAPAREPAAAARPASPVPRQAAPVTQMAGRPRPIPRPADAEIVSALVSHFEATEAEVIGWLCELDFSSFDNAA</sequence>
<dbReference type="EMBL" id="CP097330">
    <property type="protein sequence ID" value="URF05451.1"/>
    <property type="molecule type" value="Genomic_DNA"/>
</dbReference>
<dbReference type="InterPro" id="IPR011604">
    <property type="entry name" value="PDDEXK-like_dom_sf"/>
</dbReference>
<evidence type="ECO:0000259" key="2">
    <source>
        <dbReference type="Pfam" id="PF09588"/>
    </source>
</evidence>
<protein>
    <submittedName>
        <fullName evidence="3">YqaJ viral recombinase family protein</fullName>
    </submittedName>
</protein>
<dbReference type="Gene3D" id="3.90.320.10">
    <property type="match status" value="1"/>
</dbReference>